<dbReference type="Gene3D" id="3.40.50.300">
    <property type="entry name" value="P-loop containing nucleotide triphosphate hydrolases"/>
    <property type="match status" value="1"/>
</dbReference>
<sequence>MTQAVKRKTTLKSPRDVTIAVMGATGSGKTSFINMASRSDLRVGSGLRSCTMDIQVAEEFELDGCNVTIIDTPGFDDTTRTDTDILKLIAAFLSTSYEHGYVLSGVIYMHRISDLRMGGISTRNFSMFRKLCGDSTLKNVVICTTMWDRVSPEEGEAREHELANEDIFFKPVLDKHAQLVRHSPRTPESAQNIMRRLIRNQPWALQIQKELVDQRLDISQTAAGSELNKELLEQAERHREEMRELEIQMLAAIEEKDTETKAELEMERQRLRADVERVEGEATRMADEYSAQKRRLEEKLQEMEEQSRAEQARQEAEYQKRIEELRNESGGSSKASEEIAELRAELEKLRKQRRGGGCTIQ</sequence>
<evidence type="ECO:0000313" key="4">
    <source>
        <dbReference type="Proteomes" id="UP000294933"/>
    </source>
</evidence>
<dbReference type="InterPro" id="IPR006073">
    <property type="entry name" value="GTP-bd"/>
</dbReference>
<protein>
    <submittedName>
        <fullName evidence="3">P-loop containing nucleoside triphosphate hydrolase protein</fullName>
    </submittedName>
</protein>
<reference evidence="3 4" key="1">
    <citation type="submission" date="2018-06" db="EMBL/GenBank/DDBJ databases">
        <title>A transcriptomic atlas of mushroom development highlights an independent origin of complex multicellularity.</title>
        <authorList>
            <consortium name="DOE Joint Genome Institute"/>
            <person name="Krizsan K."/>
            <person name="Almasi E."/>
            <person name="Merenyi Z."/>
            <person name="Sahu N."/>
            <person name="Viragh M."/>
            <person name="Koszo T."/>
            <person name="Mondo S."/>
            <person name="Kiss B."/>
            <person name="Balint B."/>
            <person name="Kues U."/>
            <person name="Barry K."/>
            <person name="Hegedus J.C."/>
            <person name="Henrissat B."/>
            <person name="Johnson J."/>
            <person name="Lipzen A."/>
            <person name="Ohm R."/>
            <person name="Nagy I."/>
            <person name="Pangilinan J."/>
            <person name="Yan J."/>
            <person name="Xiong Y."/>
            <person name="Grigoriev I.V."/>
            <person name="Hibbett D.S."/>
            <person name="Nagy L.G."/>
        </authorList>
    </citation>
    <scope>NUCLEOTIDE SEQUENCE [LARGE SCALE GENOMIC DNA]</scope>
    <source>
        <strain evidence="3 4">SZMC22713</strain>
    </source>
</reference>
<dbReference type="Pfam" id="PF01926">
    <property type="entry name" value="MMR_HSR1"/>
    <property type="match status" value="1"/>
</dbReference>
<dbReference type="GO" id="GO:0005525">
    <property type="term" value="F:GTP binding"/>
    <property type="evidence" value="ECO:0007669"/>
    <property type="project" value="InterPro"/>
</dbReference>
<dbReference type="EMBL" id="ML170168">
    <property type="protein sequence ID" value="TDL23891.1"/>
    <property type="molecule type" value="Genomic_DNA"/>
</dbReference>
<keyword evidence="4" id="KW-1185">Reference proteome</keyword>
<feature type="domain" description="G" evidence="2">
    <location>
        <begin position="18"/>
        <end position="93"/>
    </location>
</feature>
<keyword evidence="3" id="KW-0378">Hydrolase</keyword>
<dbReference type="STRING" id="50990.A0A4Y7Q9B4"/>
<organism evidence="3 4">
    <name type="scientific">Rickenella mellea</name>
    <dbReference type="NCBI Taxonomy" id="50990"/>
    <lineage>
        <taxon>Eukaryota</taxon>
        <taxon>Fungi</taxon>
        <taxon>Dikarya</taxon>
        <taxon>Basidiomycota</taxon>
        <taxon>Agaricomycotina</taxon>
        <taxon>Agaricomycetes</taxon>
        <taxon>Hymenochaetales</taxon>
        <taxon>Rickenellaceae</taxon>
        <taxon>Rickenella</taxon>
    </lineage>
</organism>
<dbReference type="VEuPathDB" id="FungiDB:BD410DRAFT_767734"/>
<dbReference type="CDD" id="cd00882">
    <property type="entry name" value="Ras_like_GTPase"/>
    <property type="match status" value="1"/>
</dbReference>
<dbReference type="Proteomes" id="UP000294933">
    <property type="component" value="Unassembled WGS sequence"/>
</dbReference>
<accession>A0A4Y7Q9B4</accession>
<dbReference type="SUPFAM" id="SSF52540">
    <property type="entry name" value="P-loop containing nucleoside triphosphate hydrolases"/>
    <property type="match status" value="1"/>
</dbReference>
<evidence type="ECO:0000259" key="2">
    <source>
        <dbReference type="Pfam" id="PF01926"/>
    </source>
</evidence>
<dbReference type="OrthoDB" id="8954335at2759"/>
<feature type="region of interest" description="Disordered" evidence="1">
    <location>
        <begin position="300"/>
        <end position="339"/>
    </location>
</feature>
<feature type="compositionally biased region" description="Basic and acidic residues" evidence="1">
    <location>
        <begin position="300"/>
        <end position="327"/>
    </location>
</feature>
<gene>
    <name evidence="3" type="ORF">BD410DRAFT_767734</name>
</gene>
<dbReference type="AlphaFoldDB" id="A0A4Y7Q9B4"/>
<dbReference type="InterPro" id="IPR027417">
    <property type="entry name" value="P-loop_NTPase"/>
</dbReference>
<evidence type="ECO:0000256" key="1">
    <source>
        <dbReference type="SAM" id="MobiDB-lite"/>
    </source>
</evidence>
<name>A0A4Y7Q9B4_9AGAM</name>
<evidence type="ECO:0000313" key="3">
    <source>
        <dbReference type="EMBL" id="TDL23891.1"/>
    </source>
</evidence>
<proteinExistence type="predicted"/>
<dbReference type="GO" id="GO:0016787">
    <property type="term" value="F:hydrolase activity"/>
    <property type="evidence" value="ECO:0007669"/>
    <property type="project" value="UniProtKB-KW"/>
</dbReference>